<dbReference type="KEGG" id="mlr:MELLADRAFT_55663"/>
<sequence>MNFPRLPIQFSSNSPPIPIRPKHPLFFPDPQSHPQQTPPHNLFFSLTHHSTKITQTLIRKPPELIFPNPKPFHKSSDFPFHNAHDFFFPDPFFSSSNIQKLQTNDLFDRF</sequence>
<accession>F4RGV0</accession>
<gene>
    <name evidence="2" type="ORF">MELLADRAFT_55663</name>
</gene>
<proteinExistence type="predicted"/>
<feature type="region of interest" description="Disordered" evidence="1">
    <location>
        <begin position="12"/>
        <end position="39"/>
    </location>
</feature>
<dbReference type="EMBL" id="GL883101">
    <property type="protein sequence ID" value="EGG08330.1"/>
    <property type="molecule type" value="Genomic_DNA"/>
</dbReference>
<dbReference type="AlphaFoldDB" id="F4RGV0"/>
<dbReference type="RefSeq" id="XP_007408528.1">
    <property type="nucleotide sequence ID" value="XM_007408466.1"/>
</dbReference>
<dbReference type="GeneID" id="18928984"/>
<evidence type="ECO:0000313" key="2">
    <source>
        <dbReference type="EMBL" id="EGG08330.1"/>
    </source>
</evidence>
<keyword evidence="3" id="KW-1185">Reference proteome</keyword>
<protein>
    <submittedName>
        <fullName evidence="2">Uncharacterized protein</fullName>
    </submittedName>
</protein>
<evidence type="ECO:0000256" key="1">
    <source>
        <dbReference type="SAM" id="MobiDB-lite"/>
    </source>
</evidence>
<organism evidence="3">
    <name type="scientific">Melampsora larici-populina (strain 98AG31 / pathotype 3-4-7)</name>
    <name type="common">Poplar leaf rust fungus</name>
    <dbReference type="NCBI Taxonomy" id="747676"/>
    <lineage>
        <taxon>Eukaryota</taxon>
        <taxon>Fungi</taxon>
        <taxon>Dikarya</taxon>
        <taxon>Basidiomycota</taxon>
        <taxon>Pucciniomycotina</taxon>
        <taxon>Pucciniomycetes</taxon>
        <taxon>Pucciniales</taxon>
        <taxon>Melampsoraceae</taxon>
        <taxon>Melampsora</taxon>
    </lineage>
</organism>
<dbReference type="Proteomes" id="UP000001072">
    <property type="component" value="Unassembled WGS sequence"/>
</dbReference>
<evidence type="ECO:0000313" key="3">
    <source>
        <dbReference type="Proteomes" id="UP000001072"/>
    </source>
</evidence>
<dbReference type="VEuPathDB" id="FungiDB:MELLADRAFT_55663"/>
<reference evidence="3" key="1">
    <citation type="journal article" date="2011" name="Proc. Natl. Acad. Sci. U.S.A.">
        <title>Obligate biotrophy features unraveled by the genomic analysis of rust fungi.</title>
        <authorList>
            <person name="Duplessis S."/>
            <person name="Cuomo C.A."/>
            <person name="Lin Y.-C."/>
            <person name="Aerts A."/>
            <person name="Tisserant E."/>
            <person name="Veneault-Fourrey C."/>
            <person name="Joly D.L."/>
            <person name="Hacquard S."/>
            <person name="Amselem J."/>
            <person name="Cantarel B.L."/>
            <person name="Chiu R."/>
            <person name="Coutinho P.M."/>
            <person name="Feau N."/>
            <person name="Field M."/>
            <person name="Frey P."/>
            <person name="Gelhaye E."/>
            <person name="Goldberg J."/>
            <person name="Grabherr M.G."/>
            <person name="Kodira C.D."/>
            <person name="Kohler A."/>
            <person name="Kuees U."/>
            <person name="Lindquist E.A."/>
            <person name="Lucas S.M."/>
            <person name="Mago R."/>
            <person name="Mauceli E."/>
            <person name="Morin E."/>
            <person name="Murat C."/>
            <person name="Pangilinan J.L."/>
            <person name="Park R."/>
            <person name="Pearson M."/>
            <person name="Quesneville H."/>
            <person name="Rouhier N."/>
            <person name="Sakthikumar S."/>
            <person name="Salamov A.A."/>
            <person name="Schmutz J."/>
            <person name="Selles B."/>
            <person name="Shapiro H."/>
            <person name="Tanguay P."/>
            <person name="Tuskan G.A."/>
            <person name="Henrissat B."/>
            <person name="Van de Peer Y."/>
            <person name="Rouze P."/>
            <person name="Ellis J.G."/>
            <person name="Dodds P.N."/>
            <person name="Schein J.E."/>
            <person name="Zhong S."/>
            <person name="Hamelin R.C."/>
            <person name="Grigoriev I.V."/>
            <person name="Szabo L.J."/>
            <person name="Martin F."/>
        </authorList>
    </citation>
    <scope>NUCLEOTIDE SEQUENCE [LARGE SCALE GENOMIC DNA]</scope>
    <source>
        <strain evidence="3">98AG31 / pathotype 3-4-7</strain>
    </source>
</reference>
<dbReference type="InParanoid" id="F4RGV0"/>
<dbReference type="HOGENOM" id="CLU_2171612_0_0_1"/>
<name>F4RGV0_MELLP</name>